<dbReference type="InterPro" id="IPR008283">
    <property type="entry name" value="Peptidase_M17_N"/>
</dbReference>
<feature type="binding site" evidence="8">
    <location>
        <position position="380"/>
    </location>
    <ligand>
        <name>Mn(2+)</name>
        <dbReference type="ChEBI" id="CHEBI:29035"/>
        <label>1</label>
    </ligand>
</feature>
<feature type="binding site" evidence="8">
    <location>
        <position position="296"/>
    </location>
    <ligand>
        <name>Mn(2+)</name>
        <dbReference type="ChEBI" id="CHEBI:29035"/>
        <label>2</label>
    </ligand>
</feature>
<evidence type="ECO:0000256" key="4">
    <source>
        <dbReference type="ARBA" id="ARBA00022438"/>
    </source>
</evidence>
<dbReference type="Pfam" id="PF00883">
    <property type="entry name" value="Peptidase_M17"/>
    <property type="match status" value="1"/>
</dbReference>
<dbReference type="KEGG" id="cch:Cag_0823"/>
<comment type="cofactor">
    <cofactor evidence="8">
        <name>Mn(2+)</name>
        <dbReference type="ChEBI" id="CHEBI:29035"/>
    </cofactor>
    <text evidence="8">Binds 2 manganese ions per subunit.</text>
</comment>
<dbReference type="GO" id="GO:0005737">
    <property type="term" value="C:cytoplasm"/>
    <property type="evidence" value="ECO:0007669"/>
    <property type="project" value="UniProtKB-SubCell"/>
</dbReference>
<dbReference type="InterPro" id="IPR023042">
    <property type="entry name" value="Peptidase_M17_leu_NH2_pept"/>
</dbReference>
<dbReference type="EC" id="3.4.11.1" evidence="8"/>
<dbReference type="NCBIfam" id="NF002082">
    <property type="entry name" value="PRK00913.3-4"/>
    <property type="match status" value="1"/>
</dbReference>
<evidence type="ECO:0000256" key="1">
    <source>
        <dbReference type="ARBA" id="ARBA00000135"/>
    </source>
</evidence>
<dbReference type="SUPFAM" id="SSF53187">
    <property type="entry name" value="Zn-dependent exopeptidases"/>
    <property type="match status" value="1"/>
</dbReference>
<dbReference type="NCBIfam" id="NF002074">
    <property type="entry name" value="PRK00913.1-4"/>
    <property type="match status" value="1"/>
</dbReference>
<dbReference type="PRINTS" id="PR00481">
    <property type="entry name" value="LAMNOPPTDASE"/>
</dbReference>
<dbReference type="PANTHER" id="PTHR11963">
    <property type="entry name" value="LEUCINE AMINOPEPTIDASE-RELATED"/>
    <property type="match status" value="1"/>
</dbReference>
<evidence type="ECO:0000256" key="3">
    <source>
        <dbReference type="ARBA" id="ARBA00009528"/>
    </source>
</evidence>
<proteinExistence type="inferred from homology"/>
<keyword evidence="5 8" id="KW-0645">Protease</keyword>
<evidence type="ECO:0000256" key="6">
    <source>
        <dbReference type="ARBA" id="ARBA00022801"/>
    </source>
</evidence>
<dbReference type="HAMAP" id="MF_00181">
    <property type="entry name" value="Cytosol_peptidase_M17"/>
    <property type="match status" value="1"/>
</dbReference>
<keyword evidence="8" id="KW-0479">Metal-binding</keyword>
<dbReference type="SUPFAM" id="SSF52949">
    <property type="entry name" value="Macro domain-like"/>
    <property type="match status" value="1"/>
</dbReference>
<comment type="catalytic activity">
    <reaction evidence="1 8">
        <text>Release of an N-terminal amino acid, Xaa-|-Yaa-, in which Xaa is preferably Leu, but may be other amino acids including Pro although not Arg or Lys, and Yaa may be Pro. Amino acid amides and methyl esters are also readily hydrolyzed, but rates on arylamides are exceedingly low.</text>
        <dbReference type="EC" id="3.4.11.1"/>
    </reaction>
</comment>
<evidence type="ECO:0000313" key="10">
    <source>
        <dbReference type="EMBL" id="ABB28089.1"/>
    </source>
</evidence>
<reference evidence="10" key="1">
    <citation type="submission" date="2005-08" db="EMBL/GenBank/DDBJ databases">
        <title>Complete sequence of Chlorobium chlorochromatii CaD3.</title>
        <authorList>
            <person name="Copeland A."/>
            <person name="Lucas S."/>
            <person name="Lapidus A."/>
            <person name="Barry K."/>
            <person name="Detter J.C."/>
            <person name="Glavina T."/>
            <person name="Hammon N."/>
            <person name="Israni S."/>
            <person name="Pitluck S."/>
            <person name="Bryant D."/>
            <person name="Schmutz J."/>
            <person name="Larimer F."/>
            <person name="Land M."/>
            <person name="Kyrpides N."/>
            <person name="Ivanova N."/>
            <person name="Richardson P."/>
        </authorList>
    </citation>
    <scope>NUCLEOTIDE SEQUENCE [LARGE SCALE GENOMIC DNA]</scope>
    <source>
        <strain evidence="10">CaD3</strain>
    </source>
</reference>
<dbReference type="GO" id="GO:0030145">
    <property type="term" value="F:manganese ion binding"/>
    <property type="evidence" value="ECO:0007669"/>
    <property type="project" value="UniProtKB-UniRule"/>
</dbReference>
<organism evidence="10">
    <name type="scientific">Chlorobium chlorochromatii (strain CaD3)</name>
    <dbReference type="NCBI Taxonomy" id="340177"/>
    <lineage>
        <taxon>Bacteria</taxon>
        <taxon>Pseudomonadati</taxon>
        <taxon>Chlorobiota</taxon>
        <taxon>Chlorobiia</taxon>
        <taxon>Chlorobiales</taxon>
        <taxon>Chlorobiaceae</taxon>
        <taxon>Chlorobium/Pelodictyon group</taxon>
        <taxon>Chlorobium</taxon>
    </lineage>
</organism>
<evidence type="ECO:0000256" key="2">
    <source>
        <dbReference type="ARBA" id="ARBA00000967"/>
    </source>
</evidence>
<dbReference type="PROSITE" id="PS00631">
    <property type="entry name" value="CYTOSOL_AP"/>
    <property type="match status" value="1"/>
</dbReference>
<gene>
    <name evidence="8" type="primary">pepA</name>
    <name evidence="10" type="ordered locus">Cag_0823</name>
</gene>
<keyword evidence="6 8" id="KW-0378">Hydrolase</keyword>
<dbReference type="NCBIfam" id="NF002073">
    <property type="entry name" value="PRK00913.1-2"/>
    <property type="match status" value="1"/>
</dbReference>
<dbReference type="eggNOG" id="COG0260">
    <property type="taxonomic scope" value="Bacteria"/>
</dbReference>
<feature type="binding site" evidence="8">
    <location>
        <position position="380"/>
    </location>
    <ligand>
        <name>Mn(2+)</name>
        <dbReference type="ChEBI" id="CHEBI:29035"/>
        <label>2</label>
    </ligand>
</feature>
<dbReference type="STRING" id="340177.Cag_0823"/>
<evidence type="ECO:0000256" key="7">
    <source>
        <dbReference type="ARBA" id="ARBA00023211"/>
    </source>
</evidence>
<feature type="binding site" evidence="8">
    <location>
        <position position="378"/>
    </location>
    <ligand>
        <name>Mn(2+)</name>
        <dbReference type="ChEBI" id="CHEBI:29035"/>
        <label>1</label>
    </ligand>
</feature>
<feature type="domain" description="Cytosol aminopeptidase" evidence="9">
    <location>
        <begin position="376"/>
        <end position="383"/>
    </location>
</feature>
<dbReference type="InterPro" id="IPR000819">
    <property type="entry name" value="Peptidase_M17_C"/>
</dbReference>
<protein>
    <recommendedName>
        <fullName evidence="8">Probable cytosol aminopeptidase</fullName>
        <ecNumber evidence="8">3.4.11.1</ecNumber>
    </recommendedName>
    <alternativeName>
        <fullName evidence="8">Leucine aminopeptidase</fullName>
        <shortName evidence="8">LAP</shortName>
        <ecNumber evidence="8">3.4.11.10</ecNumber>
    </alternativeName>
    <alternativeName>
        <fullName evidence="8">Leucyl aminopeptidase</fullName>
    </alternativeName>
</protein>
<dbReference type="EC" id="3.4.11.10" evidence="8"/>
<accession>Q3ASD6</accession>
<dbReference type="CDD" id="cd00433">
    <property type="entry name" value="Peptidase_M17"/>
    <property type="match status" value="1"/>
</dbReference>
<keyword evidence="7 8" id="KW-0464">Manganese</keyword>
<name>Q3ASD6_CHLCH</name>
<dbReference type="HOGENOM" id="CLU_013734_2_2_10"/>
<feature type="binding site" evidence="8">
    <location>
        <position position="319"/>
    </location>
    <ligand>
        <name>Mn(2+)</name>
        <dbReference type="ChEBI" id="CHEBI:29035"/>
        <label>2</label>
    </ligand>
</feature>
<keyword evidence="8" id="KW-0963">Cytoplasm</keyword>
<dbReference type="Pfam" id="PF02789">
    <property type="entry name" value="Peptidase_M17_N"/>
    <property type="match status" value="1"/>
</dbReference>
<keyword evidence="4 8" id="KW-0031">Aminopeptidase</keyword>
<comment type="similarity">
    <text evidence="3 8">Belongs to the peptidase M17 family.</text>
</comment>
<dbReference type="AlphaFoldDB" id="Q3ASD6"/>
<feature type="binding site" evidence="8">
    <location>
        <position position="301"/>
    </location>
    <ligand>
        <name>Mn(2+)</name>
        <dbReference type="ChEBI" id="CHEBI:29035"/>
        <label>2</label>
    </ligand>
</feature>
<evidence type="ECO:0000256" key="5">
    <source>
        <dbReference type="ARBA" id="ARBA00022670"/>
    </source>
</evidence>
<comment type="catalytic activity">
    <reaction evidence="2 8">
        <text>Release of an N-terminal amino acid, preferentially leucine, but not glutamic or aspartic acids.</text>
        <dbReference type="EC" id="3.4.11.10"/>
    </reaction>
</comment>
<evidence type="ECO:0000256" key="8">
    <source>
        <dbReference type="HAMAP-Rule" id="MF_00181"/>
    </source>
</evidence>
<dbReference type="EMBL" id="CP000108">
    <property type="protein sequence ID" value="ABB28089.1"/>
    <property type="molecule type" value="Genomic_DNA"/>
</dbReference>
<dbReference type="Gene3D" id="3.40.220.10">
    <property type="entry name" value="Leucine Aminopeptidase, subunit E, domain 1"/>
    <property type="match status" value="1"/>
</dbReference>
<dbReference type="GO" id="GO:0006508">
    <property type="term" value="P:proteolysis"/>
    <property type="evidence" value="ECO:0007669"/>
    <property type="project" value="UniProtKB-KW"/>
</dbReference>
<dbReference type="GO" id="GO:0070006">
    <property type="term" value="F:metalloaminopeptidase activity"/>
    <property type="evidence" value="ECO:0007669"/>
    <property type="project" value="InterPro"/>
</dbReference>
<sequence>MKRCCNISLLKELTLYYPLFMNIQVTVEALANVQAELLALPCSRQEIKEQGETLLASFGIDAAVLSDFKGDAGEMVMLYGLSGGYGAKRVALLGMGDNAKLDDFRKAAVAFASRATDLKVENAALDASRFAAFAESLGESVSSLASIVVESAFRGTYRFNRLKSGKTDKKADDEAASQKPKELATLQLCSTEASAHAELERGVAEGVVLGSCQRMARELVNLPGNYLNAEQLAEAAVASGKRAGYSVKVLHKADIEALSMGGLLGVNKGSHNAPTFSILDYTPKGEAQAVIALVGKGVTFDSGGISIKPSENMGEMKSDMAGAATVIAAVEAAARLELPLRIVGFVPATDNMPSGTAQQPGDVLTTMSGITVEVSNTDAEGRLILADALTYAVKNYQPDAVIDLATLTGACIVALGYSVAGLFSNNDALANKLFTAGERMGEKVWRLPLWDLYDEQIKSDVADVNNTGGRGAGTITAAKFLEKFIDGHSQWAHIDIAGPSFVPKSGGKANGGTGFGVRLLVDAFKHWA</sequence>
<evidence type="ECO:0000259" key="9">
    <source>
        <dbReference type="PROSITE" id="PS00631"/>
    </source>
</evidence>
<comment type="function">
    <text evidence="8">Presumably involved in the processing and regular turnover of intracellular proteins. Catalyzes the removal of unsubstituted N-terminal amino acids from various peptides.</text>
</comment>
<dbReference type="InterPro" id="IPR043472">
    <property type="entry name" value="Macro_dom-like"/>
</dbReference>
<comment type="subcellular location">
    <subcellularLocation>
        <location evidence="8">Cytoplasm</location>
    </subcellularLocation>
</comment>
<dbReference type="Gene3D" id="3.40.630.10">
    <property type="entry name" value="Zn peptidases"/>
    <property type="match status" value="1"/>
</dbReference>
<dbReference type="InterPro" id="IPR011356">
    <property type="entry name" value="Leucine_aapep/pepB"/>
</dbReference>
<feature type="active site" evidence="8">
    <location>
        <position position="308"/>
    </location>
</feature>
<feature type="binding site" evidence="8">
    <location>
        <position position="301"/>
    </location>
    <ligand>
        <name>Mn(2+)</name>
        <dbReference type="ChEBI" id="CHEBI:29035"/>
        <label>1</label>
    </ligand>
</feature>
<dbReference type="PANTHER" id="PTHR11963:SF23">
    <property type="entry name" value="CYTOSOL AMINOPEPTIDASE"/>
    <property type="match status" value="1"/>
</dbReference>
<feature type="active site" evidence="8">
    <location>
        <position position="382"/>
    </location>
</feature>